<dbReference type="PANTHER" id="PTHR43776">
    <property type="entry name" value="TRANSPORT ATP-BINDING PROTEIN"/>
    <property type="match status" value="1"/>
</dbReference>
<protein>
    <submittedName>
        <fullName evidence="6">Oligopeptide transport ATP-binding protein OppF</fullName>
    </submittedName>
</protein>
<dbReference type="GO" id="GO:0016887">
    <property type="term" value="F:ATP hydrolysis activity"/>
    <property type="evidence" value="ECO:0007669"/>
    <property type="project" value="InterPro"/>
</dbReference>
<dbReference type="InterPro" id="IPR050319">
    <property type="entry name" value="ABC_transp_ATP-bind"/>
</dbReference>
<keyword evidence="7" id="KW-1185">Reference proteome</keyword>
<proteinExistence type="inferred from homology"/>
<organism evidence="6 7">
    <name type="scientific">Caproicibacter fermentans</name>
    <dbReference type="NCBI Taxonomy" id="2576756"/>
    <lineage>
        <taxon>Bacteria</taxon>
        <taxon>Bacillati</taxon>
        <taxon>Bacillota</taxon>
        <taxon>Clostridia</taxon>
        <taxon>Eubacteriales</taxon>
        <taxon>Acutalibacteraceae</taxon>
        <taxon>Caproicibacter</taxon>
    </lineage>
</organism>
<dbReference type="SMART" id="SM00382">
    <property type="entry name" value="AAA"/>
    <property type="match status" value="1"/>
</dbReference>
<dbReference type="AlphaFoldDB" id="A0A6N8I310"/>
<dbReference type="InterPro" id="IPR027417">
    <property type="entry name" value="P-loop_NTPase"/>
</dbReference>
<dbReference type="Gene3D" id="3.40.50.300">
    <property type="entry name" value="P-loop containing nucleotide triphosphate hydrolases"/>
    <property type="match status" value="1"/>
</dbReference>
<evidence type="ECO:0000313" key="6">
    <source>
        <dbReference type="EMBL" id="MVB12474.1"/>
    </source>
</evidence>
<comment type="similarity">
    <text evidence="1">Belongs to the ABC transporter superfamily.</text>
</comment>
<dbReference type="GO" id="GO:0055085">
    <property type="term" value="P:transmembrane transport"/>
    <property type="evidence" value="ECO:0007669"/>
    <property type="project" value="UniProtKB-ARBA"/>
</dbReference>
<evidence type="ECO:0000259" key="5">
    <source>
        <dbReference type="PROSITE" id="PS50893"/>
    </source>
</evidence>
<gene>
    <name evidence="6" type="primary">oppF_4</name>
    <name evidence="6" type="ORF">CAFE_32140</name>
</gene>
<dbReference type="EMBL" id="VWXL01000095">
    <property type="protein sequence ID" value="MVB12474.1"/>
    <property type="molecule type" value="Genomic_DNA"/>
</dbReference>
<evidence type="ECO:0000313" key="7">
    <source>
        <dbReference type="Proteomes" id="UP000469440"/>
    </source>
</evidence>
<dbReference type="FunFam" id="3.40.50.300:FF:000016">
    <property type="entry name" value="Oligopeptide ABC transporter ATP-binding component"/>
    <property type="match status" value="1"/>
</dbReference>
<dbReference type="NCBIfam" id="TIGR01727">
    <property type="entry name" value="oligo_HPY"/>
    <property type="match status" value="1"/>
</dbReference>
<feature type="domain" description="ABC transporter" evidence="5">
    <location>
        <begin position="14"/>
        <end position="268"/>
    </location>
</feature>
<dbReference type="RefSeq" id="WP_066646049.1">
    <property type="nucleotide sequence ID" value="NZ_VWXL01000095.1"/>
</dbReference>
<dbReference type="GO" id="GO:0015833">
    <property type="term" value="P:peptide transport"/>
    <property type="evidence" value="ECO:0007669"/>
    <property type="project" value="InterPro"/>
</dbReference>
<dbReference type="Pfam" id="PF08352">
    <property type="entry name" value="oligo_HPY"/>
    <property type="match status" value="1"/>
</dbReference>
<dbReference type="PANTHER" id="PTHR43776:SF12">
    <property type="entry name" value="OLIGOPEPTIDE ABC TRANSPORTER, ATP-BINDING PROTEIN"/>
    <property type="match status" value="1"/>
</dbReference>
<comment type="caution">
    <text evidence="6">The sequence shown here is derived from an EMBL/GenBank/DDBJ whole genome shotgun (WGS) entry which is preliminary data.</text>
</comment>
<evidence type="ECO:0000256" key="1">
    <source>
        <dbReference type="ARBA" id="ARBA00005417"/>
    </source>
</evidence>
<name>A0A6N8I310_9FIRM</name>
<evidence type="ECO:0000256" key="4">
    <source>
        <dbReference type="ARBA" id="ARBA00022840"/>
    </source>
</evidence>
<keyword evidence="4 6" id="KW-0067">ATP-binding</keyword>
<accession>A0A6N8I310</accession>
<dbReference type="PROSITE" id="PS50893">
    <property type="entry name" value="ABC_TRANSPORTER_2"/>
    <property type="match status" value="1"/>
</dbReference>
<dbReference type="Pfam" id="PF00005">
    <property type="entry name" value="ABC_tran"/>
    <property type="match status" value="1"/>
</dbReference>
<reference evidence="6 7" key="1">
    <citation type="submission" date="2019-09" db="EMBL/GenBank/DDBJ databases">
        <title>Genome sequence of Clostridium sp. EA1.</title>
        <authorList>
            <person name="Poehlein A."/>
            <person name="Bengelsdorf F.R."/>
            <person name="Daniel R."/>
        </authorList>
    </citation>
    <scope>NUCLEOTIDE SEQUENCE [LARGE SCALE GENOMIC DNA]</scope>
    <source>
        <strain evidence="6 7">EA1</strain>
    </source>
</reference>
<dbReference type="PROSITE" id="PS00211">
    <property type="entry name" value="ABC_TRANSPORTER_1"/>
    <property type="match status" value="1"/>
</dbReference>
<dbReference type="InterPro" id="IPR013563">
    <property type="entry name" value="Oligopep_ABC_C"/>
</dbReference>
<sequence>MTRKLNDQTAQKVLETRNLSKWFARKYGIADRISGKPQKYVKAVSDVSIQIYRGENLGLVGESGCGKSTLARTILRLYEPTKGKILLNGTDITGLRGEELRKIRPAMQMVFQDPYSSLNPRMTVSEILSEMLSVHHVVTKQQIPERVKELLDMCGLGSEAANRFPGEFSGGQRQRVGIARALSLNPEFMIADEPVSALDVSIQAQIINLLGELQRSLNLTILFISHDLHVVRYITHRIVVMYLGSVVEQGGTEQIFQQPLHPYTDVLIKATPGLNPLMKTREYAITGEPPSPVDIPSGCVFHPRCTRCKQKCKTEVPALREVLPGRFVACHYPLTEEQSCAEKGASSDAKK</sequence>
<dbReference type="InterPro" id="IPR003439">
    <property type="entry name" value="ABC_transporter-like_ATP-bd"/>
</dbReference>
<dbReference type="OrthoDB" id="9806285at2"/>
<dbReference type="Proteomes" id="UP000469440">
    <property type="component" value="Unassembled WGS sequence"/>
</dbReference>
<dbReference type="InterPro" id="IPR017871">
    <property type="entry name" value="ABC_transporter-like_CS"/>
</dbReference>
<evidence type="ECO:0000256" key="3">
    <source>
        <dbReference type="ARBA" id="ARBA00022741"/>
    </source>
</evidence>
<dbReference type="InterPro" id="IPR003593">
    <property type="entry name" value="AAA+_ATPase"/>
</dbReference>
<dbReference type="SUPFAM" id="SSF52540">
    <property type="entry name" value="P-loop containing nucleoside triphosphate hydrolases"/>
    <property type="match status" value="1"/>
</dbReference>
<dbReference type="GO" id="GO:0005524">
    <property type="term" value="F:ATP binding"/>
    <property type="evidence" value="ECO:0007669"/>
    <property type="project" value="UniProtKB-KW"/>
</dbReference>
<evidence type="ECO:0000256" key="2">
    <source>
        <dbReference type="ARBA" id="ARBA00022448"/>
    </source>
</evidence>
<keyword evidence="2" id="KW-0813">Transport</keyword>
<keyword evidence="3" id="KW-0547">Nucleotide-binding</keyword>
<dbReference type="CDD" id="cd03257">
    <property type="entry name" value="ABC_NikE_OppD_transporters"/>
    <property type="match status" value="1"/>
</dbReference>